<proteinExistence type="predicted"/>
<protein>
    <submittedName>
        <fullName evidence="1">Uncharacterized protein</fullName>
    </submittedName>
</protein>
<sequence length="152" mass="17831">MDRSINKFRLSSRELFNTYFLENLSDDQKDSNYLEHFDFVEESLFLALVAMPNGLNKIVYGRPQPQILVKTSSEVGAPLMLNREIDGGYWDYPIAYSVPNVVFTFVRFFDWDQTNYKDNRFVQVIVEEWPGNTELIGKHALLETHYVTYEKA</sequence>
<organism evidence="1 2">
    <name type="scientific">Collimonas arenae</name>
    <dbReference type="NCBI Taxonomy" id="279058"/>
    <lineage>
        <taxon>Bacteria</taxon>
        <taxon>Pseudomonadati</taxon>
        <taxon>Pseudomonadota</taxon>
        <taxon>Betaproteobacteria</taxon>
        <taxon>Burkholderiales</taxon>
        <taxon>Oxalobacteraceae</taxon>
        <taxon>Collimonas</taxon>
    </lineage>
</organism>
<evidence type="ECO:0000313" key="1">
    <source>
        <dbReference type="EMBL" id="AMP09483.1"/>
    </source>
</evidence>
<reference evidence="1 2" key="1">
    <citation type="submission" date="2015-11" db="EMBL/GenBank/DDBJ databases">
        <title>Exploring the genomic traits of fungus-feeding bacterial genus Collimonas.</title>
        <authorList>
            <person name="Song C."/>
            <person name="Schmidt R."/>
            <person name="de Jager V."/>
            <person name="Krzyzanowska D."/>
            <person name="Jongedijk E."/>
            <person name="Cankar K."/>
            <person name="Beekwilder J."/>
            <person name="van Veen A."/>
            <person name="de Boer W."/>
            <person name="van Veen J.A."/>
            <person name="Garbeva P."/>
        </authorList>
    </citation>
    <scope>NUCLEOTIDE SEQUENCE [LARGE SCALE GENOMIC DNA]</scope>
    <source>
        <strain evidence="1 2">Ter282</strain>
    </source>
</reference>
<accession>A0A127QHG6</accession>
<keyword evidence="2" id="KW-1185">Reference proteome</keyword>
<dbReference type="Proteomes" id="UP000071778">
    <property type="component" value="Chromosome"/>
</dbReference>
<name>A0A127QHG6_9BURK</name>
<evidence type="ECO:0000313" key="2">
    <source>
        <dbReference type="Proteomes" id="UP000071778"/>
    </source>
</evidence>
<dbReference type="AlphaFoldDB" id="A0A127QHG6"/>
<gene>
    <name evidence="1" type="ORF">CAter282_1702</name>
</gene>
<dbReference type="PATRIC" id="fig|279058.17.peg.1822"/>
<dbReference type="EMBL" id="CP013235">
    <property type="protein sequence ID" value="AMP09483.1"/>
    <property type="molecule type" value="Genomic_DNA"/>
</dbReference>